<keyword evidence="2" id="KW-0597">Phosphoprotein</keyword>
<evidence type="ECO:0000313" key="6">
    <source>
        <dbReference type="Ensembl" id="ENSCCRP00000058968.2"/>
    </source>
</evidence>
<feature type="compositionally biased region" description="Low complexity" evidence="3">
    <location>
        <begin position="731"/>
        <end position="748"/>
    </location>
</feature>
<dbReference type="InterPro" id="IPR057541">
    <property type="entry name" value="PACS1/2_N"/>
</dbReference>
<protein>
    <submittedName>
        <fullName evidence="6">Si:ch211-126j24.1</fullName>
    </submittedName>
</protein>
<evidence type="ECO:0000256" key="3">
    <source>
        <dbReference type="SAM" id="MobiDB-lite"/>
    </source>
</evidence>
<feature type="region of interest" description="Disordered" evidence="3">
    <location>
        <begin position="181"/>
        <end position="256"/>
    </location>
</feature>
<evidence type="ECO:0000256" key="1">
    <source>
        <dbReference type="ARBA" id="ARBA00008590"/>
    </source>
</evidence>
<name>A0A8C1D5Y7_CYPCA</name>
<feature type="domain" description="Phosphofurin acidic cluster sorting protein 1/2 N-terminal C2" evidence="5">
    <location>
        <begin position="46"/>
        <end position="154"/>
    </location>
</feature>
<organism evidence="6 7">
    <name type="scientific">Cyprinus carpio carpio</name>
    <dbReference type="NCBI Taxonomy" id="630221"/>
    <lineage>
        <taxon>Eukaryota</taxon>
        <taxon>Metazoa</taxon>
        <taxon>Chordata</taxon>
        <taxon>Craniata</taxon>
        <taxon>Vertebrata</taxon>
        <taxon>Euteleostomi</taxon>
        <taxon>Actinopterygii</taxon>
        <taxon>Neopterygii</taxon>
        <taxon>Teleostei</taxon>
        <taxon>Ostariophysi</taxon>
        <taxon>Cypriniformes</taxon>
        <taxon>Cyprinidae</taxon>
        <taxon>Cyprininae</taxon>
        <taxon>Cyprinus</taxon>
    </lineage>
</organism>
<dbReference type="Pfam" id="PF25332">
    <property type="entry name" value="C2_PACS_N"/>
    <property type="match status" value="1"/>
</dbReference>
<dbReference type="GeneTree" id="ENSGT00950000183209"/>
<feature type="compositionally biased region" description="Basic and acidic residues" evidence="3">
    <location>
        <begin position="195"/>
        <end position="205"/>
    </location>
</feature>
<dbReference type="Ensembl" id="ENSCCRT00000063971.2">
    <property type="protein sequence ID" value="ENSCCRP00000058968.2"/>
    <property type="gene ID" value="ENSCCRG00000057807.1"/>
</dbReference>
<feature type="compositionally biased region" description="Basic residues" evidence="3">
    <location>
        <begin position="243"/>
        <end position="252"/>
    </location>
</feature>
<evidence type="ECO:0000259" key="4">
    <source>
        <dbReference type="Pfam" id="PF10254"/>
    </source>
</evidence>
<dbReference type="PANTHER" id="PTHR13280">
    <property type="entry name" value="PHOSPHOFURIN ACIDIC CLUSTER SORTING PROTEIN"/>
    <property type="match status" value="1"/>
</dbReference>
<dbReference type="GO" id="GO:0072659">
    <property type="term" value="P:protein localization to plasma membrane"/>
    <property type="evidence" value="ECO:0007669"/>
    <property type="project" value="TreeGrafter"/>
</dbReference>
<feature type="domain" description="Phosphofurin acidic cluster sorting protein 1/2 C-terminal" evidence="4">
    <location>
        <begin position="485"/>
        <end position="896"/>
    </location>
</feature>
<feature type="compositionally biased region" description="Acidic residues" evidence="3">
    <location>
        <begin position="208"/>
        <end position="225"/>
    </location>
</feature>
<dbReference type="InterPro" id="IPR019381">
    <property type="entry name" value="PACS1/2_C"/>
</dbReference>
<feature type="region of interest" description="Disordered" evidence="3">
    <location>
        <begin position="718"/>
        <end position="752"/>
    </location>
</feature>
<reference evidence="6" key="2">
    <citation type="submission" date="2025-09" db="UniProtKB">
        <authorList>
            <consortium name="Ensembl"/>
        </authorList>
    </citation>
    <scope>IDENTIFICATION</scope>
</reference>
<proteinExistence type="inferred from homology"/>
<feature type="compositionally biased region" description="Polar residues" evidence="3">
    <location>
        <begin position="456"/>
        <end position="477"/>
    </location>
</feature>
<evidence type="ECO:0000313" key="7">
    <source>
        <dbReference type="Proteomes" id="UP001108240"/>
    </source>
</evidence>
<accession>A0A8C1D5Y7</accession>
<feature type="region of interest" description="Disordered" evidence="3">
    <location>
        <begin position="308"/>
        <end position="366"/>
    </location>
</feature>
<comment type="similarity">
    <text evidence="1">Belongs to the PACS family.</text>
</comment>
<dbReference type="AlphaFoldDB" id="A0A8C1D5Y7"/>
<feature type="compositionally biased region" description="Polar residues" evidence="3">
    <location>
        <begin position="336"/>
        <end position="361"/>
    </location>
</feature>
<dbReference type="GO" id="GO:0044325">
    <property type="term" value="F:transmembrane transporter binding"/>
    <property type="evidence" value="ECO:0007669"/>
    <property type="project" value="TreeGrafter"/>
</dbReference>
<keyword evidence="7" id="KW-1185">Reference proteome</keyword>
<feature type="region of interest" description="Disordered" evidence="3">
    <location>
        <begin position="428"/>
        <end position="479"/>
    </location>
</feature>
<dbReference type="Proteomes" id="UP001108240">
    <property type="component" value="Unplaced"/>
</dbReference>
<evidence type="ECO:0000259" key="5">
    <source>
        <dbReference type="Pfam" id="PF25332"/>
    </source>
</evidence>
<dbReference type="PANTHER" id="PTHR13280:SF14">
    <property type="entry name" value="PHOSPHOFURIN ACIDIC CLUSTER SORTING PROTEIN 1"/>
    <property type="match status" value="1"/>
</dbReference>
<evidence type="ECO:0000256" key="2">
    <source>
        <dbReference type="ARBA" id="ARBA00022553"/>
    </source>
</evidence>
<sequence>MHRAAEIVADVVRINCVCSLPPFVLPVSECMKAWYACTLLFKSLGLCSLTLKKLIVLKELDRELSSVVIAVKLQGSKRILRSNEYILPPSGLMETDLELTFSLQYPHFLKRDANRLQIMLQRRKRYKNRTILGYKTLAVGVINMAEVMQHPTDGGQILGLHSNVKEAPMRAAELSVYSLSSQPIDPEDGSGQPETKAKASDRSPDMDNYSEDDDDSYSSEQEASDDAVQGQDLYDEDDDVQRKPKKSRRKMIRTISMTRQPNFKQKFVALLKRFKVSDEVLDSDPVDQTQEVEDLDLLYDSLEVYNQSDSGPEMEDNESLLSTPKPKLKPFFEGMSHSSSQTEIGSLHSQKSQPREPTSTGGDLLTVDKNRVMGGRNPDDPTVVDSAAGELVEDEAGGGVASCEASMSWDMSAEKLAGTVGKLCKAESQTLMSPSKTDSKLQRRPRSTSMKDRQNSKAQSDRTSSIESETSPDSRLITQVPRKSVYDQLNQILNSDEHLPENIILINTTDWQGQYMNEILQEHKQPIVSTVSPADVQAAFNTIVTRIQLFCNCNAQTPPTIKVAVAGDQSYLSTVLRCFVEQLANKTPDWLSYIRFLVIPVGCHPLAKYISTFDNKFNNIFMDAGWRDVFGRLEAPNSDNIDVAGRVSQYLAGASLSHQFPISEAMLTYKQKSPDEDSCQKFVPFIGLVKVGIVEHSLSTSVDSDDAVMVGSVNMLSSPPAQTGTPYGKDVTSTPPSSPSVSASLSGAGSPGTGGEVMGLQVDYWTLQGAEKKKEGEKRDVGIKNTLKSNFRSLQVSRIPNGGEPTPPPGMAMTVVMKEKNKKVIFLSKKLKEKDVDSKSQVIDSISRLICTAKHQHTMLKVSIDGVEWHDVKFFQLAAQWPTHVKHFPVGIFGYSKPM</sequence>
<reference evidence="6" key="1">
    <citation type="submission" date="2025-08" db="UniProtKB">
        <authorList>
            <consortium name="Ensembl"/>
        </authorList>
    </citation>
    <scope>IDENTIFICATION</scope>
</reference>
<dbReference type="Pfam" id="PF10254">
    <property type="entry name" value="Pacs-1"/>
    <property type="match status" value="1"/>
</dbReference>